<comment type="caution">
    <text evidence="1">The sequence shown here is derived from an EMBL/GenBank/DDBJ whole genome shotgun (WGS) entry which is preliminary data.</text>
</comment>
<keyword evidence="2" id="KW-1185">Reference proteome</keyword>
<proteinExistence type="predicted"/>
<reference evidence="1 2" key="1">
    <citation type="submission" date="2016-10" db="EMBL/GenBank/DDBJ databases">
        <title>Genome sequence of Streptomyces sp. MUSC 1.</title>
        <authorList>
            <person name="Lee L.-H."/>
            <person name="Ser H.-L."/>
            <person name="Law J.W.-F."/>
        </authorList>
    </citation>
    <scope>NUCLEOTIDE SEQUENCE [LARGE SCALE GENOMIC DNA]</scope>
    <source>
        <strain evidence="1 2">MUSC 1</strain>
    </source>
</reference>
<dbReference type="Proteomes" id="UP000179642">
    <property type="component" value="Unassembled WGS sequence"/>
</dbReference>
<dbReference type="AlphaFoldDB" id="A0A1S2P750"/>
<organism evidence="1 2">
    <name type="scientific">Streptomyces monashensis</name>
    <dbReference type="NCBI Taxonomy" id="1678012"/>
    <lineage>
        <taxon>Bacteria</taxon>
        <taxon>Bacillati</taxon>
        <taxon>Actinomycetota</taxon>
        <taxon>Actinomycetes</taxon>
        <taxon>Kitasatosporales</taxon>
        <taxon>Streptomycetaceae</taxon>
        <taxon>Streptomyces</taxon>
    </lineage>
</organism>
<accession>A0A1S2P750</accession>
<name>A0A1S2P750_9ACTN</name>
<evidence type="ECO:0000313" key="1">
    <source>
        <dbReference type="EMBL" id="OIJ89406.1"/>
    </source>
</evidence>
<gene>
    <name evidence="1" type="ORF">BIV23_41565</name>
</gene>
<dbReference type="EMBL" id="MLYO01000095">
    <property type="protein sequence ID" value="OIJ89406.1"/>
    <property type="molecule type" value="Genomic_DNA"/>
</dbReference>
<evidence type="ECO:0000313" key="2">
    <source>
        <dbReference type="Proteomes" id="UP000179642"/>
    </source>
</evidence>
<sequence length="169" mass="19229">MGFFDLFTGTKHPKGSVAPRSVEEVRTALLEVSGPDTPYVVRDGAAEGADLVAEWRIRDLAWHTFFARTQVSRTLQIRMRLAPESREVRTLDREWEVTWIGSTPRLALPAEQSRGQVKTVSRRWTVERGDDGRLQKTEEFLFDSAELKTPLQEAVLSAGWTWRGGLFKL</sequence>
<dbReference type="OrthoDB" id="4299760at2"/>
<protein>
    <submittedName>
        <fullName evidence="1">Uncharacterized protein</fullName>
    </submittedName>
</protein>